<dbReference type="SUPFAM" id="SSF52266">
    <property type="entry name" value="SGNH hydrolase"/>
    <property type="match status" value="1"/>
</dbReference>
<evidence type="ECO:0000313" key="4">
    <source>
        <dbReference type="Proteomes" id="UP000015346"/>
    </source>
</evidence>
<dbReference type="PATRIC" id="fig|1123069.3.peg.307"/>
<dbReference type="GO" id="GO:0016788">
    <property type="term" value="F:hydrolase activity, acting on ester bonds"/>
    <property type="evidence" value="ECO:0007669"/>
    <property type="project" value="UniProtKB-ARBA"/>
</dbReference>
<evidence type="ECO:0000256" key="1">
    <source>
        <dbReference type="SAM" id="MobiDB-lite"/>
    </source>
</evidence>
<dbReference type="Pfam" id="PF13472">
    <property type="entry name" value="Lipase_GDSL_2"/>
    <property type="match status" value="1"/>
</dbReference>
<proteinExistence type="predicted"/>
<dbReference type="Gene3D" id="3.40.50.1110">
    <property type="entry name" value="SGNH hydrolase"/>
    <property type="match status" value="1"/>
</dbReference>
<gene>
    <name evidence="3" type="ORF">ruthe_00345</name>
</gene>
<dbReference type="HOGENOM" id="CLU_1004314_0_0_5"/>
<accession>S9SMM0</accession>
<protein>
    <submittedName>
        <fullName evidence="3">Lysophospholipase L1</fullName>
    </submittedName>
</protein>
<feature type="region of interest" description="Disordered" evidence="1">
    <location>
        <begin position="183"/>
        <end position="203"/>
    </location>
</feature>
<evidence type="ECO:0000259" key="2">
    <source>
        <dbReference type="Pfam" id="PF13472"/>
    </source>
</evidence>
<dbReference type="AlphaFoldDB" id="S9SMM0"/>
<evidence type="ECO:0000313" key="3">
    <source>
        <dbReference type="EMBL" id="EPX87639.1"/>
    </source>
</evidence>
<reference evidence="3 4" key="1">
    <citation type="journal article" date="2013" name="Stand. Genomic Sci.">
        <title>Genome sequence of the reddish-pigmented Rubellimicrobium thermophilum type strain (DSM 16684(T)), a member of the Roseobacter clade.</title>
        <authorList>
            <person name="Fiebig A."/>
            <person name="Riedel T."/>
            <person name="Gronow S."/>
            <person name="Petersen J."/>
            <person name="Klenk H.P."/>
            <person name="Goker M."/>
        </authorList>
    </citation>
    <scope>NUCLEOTIDE SEQUENCE [LARGE SCALE GENOMIC DNA]</scope>
    <source>
        <strain evidence="3 4">DSM 16684</strain>
    </source>
</reference>
<feature type="domain" description="SGNH hydrolase-type esterase" evidence="2">
    <location>
        <begin position="49"/>
        <end position="188"/>
    </location>
</feature>
<dbReference type="InterPro" id="IPR013830">
    <property type="entry name" value="SGNH_hydro"/>
</dbReference>
<keyword evidence="4" id="KW-1185">Reference proteome</keyword>
<dbReference type="Proteomes" id="UP000015346">
    <property type="component" value="Unassembled WGS sequence"/>
</dbReference>
<feature type="region of interest" description="Disordered" evidence="1">
    <location>
        <begin position="220"/>
        <end position="264"/>
    </location>
</feature>
<sequence>MPAFGANGPPVPPGGRGRWRGGASARCMYDMFAAPEAHMEAEMKEILIVGDSLTWGHDPASGLRHPPGQRWPVVLAEGLAGRALVTADGLGGRTTCFDDHAGPADRNAARCLPGLLASHQPLDLVVLMLGTNDLKPHVCGLASGAAAGMRRLVEIVRCFPFKGPRRPAVLVIAPPPVVRAGWRPGRSAPDRGKPAACAPVSASGGGVRRLLPGCRRALPGVAAGRRPSGRGTDHGPGSGGAAGRRADPGAWGGAAGSPPGSWGSLVIRQSSPSIYYN</sequence>
<dbReference type="EMBL" id="AOLV01000005">
    <property type="protein sequence ID" value="EPX87639.1"/>
    <property type="molecule type" value="Genomic_DNA"/>
</dbReference>
<organism evidence="3 4">
    <name type="scientific">Rubellimicrobium thermophilum DSM 16684</name>
    <dbReference type="NCBI Taxonomy" id="1123069"/>
    <lineage>
        <taxon>Bacteria</taxon>
        <taxon>Pseudomonadati</taxon>
        <taxon>Pseudomonadota</taxon>
        <taxon>Alphaproteobacteria</taxon>
        <taxon>Rhodobacterales</taxon>
        <taxon>Roseobacteraceae</taxon>
        <taxon>Rubellimicrobium</taxon>
    </lineage>
</organism>
<comment type="caution">
    <text evidence="3">The sequence shown here is derived from an EMBL/GenBank/DDBJ whole genome shotgun (WGS) entry which is preliminary data.</text>
</comment>
<dbReference type="STRING" id="1123069.ruthe_00345"/>
<name>S9SMM0_9RHOB</name>
<dbReference type="InterPro" id="IPR036514">
    <property type="entry name" value="SGNH_hydro_sf"/>
</dbReference>